<dbReference type="Proteomes" id="UP000863577">
    <property type="component" value="Unassembled WGS sequence"/>
</dbReference>
<dbReference type="PANTHER" id="PTHR41774">
    <property type="match status" value="1"/>
</dbReference>
<comment type="caution">
    <text evidence="2">The sequence shown here is derived from an EMBL/GenBank/DDBJ whole genome shotgun (WGS) entry which is preliminary data.</text>
</comment>
<evidence type="ECO:0000313" key="3">
    <source>
        <dbReference type="Proteomes" id="UP000239239"/>
    </source>
</evidence>
<dbReference type="Proteomes" id="UP000239239">
    <property type="component" value="Unassembled WGS sequence"/>
</dbReference>
<accession>A0A2S6EWA2</accession>
<dbReference type="OrthoDB" id="9795763at2"/>
<dbReference type="InterPro" id="IPR036069">
    <property type="entry name" value="DUF34/NIF3_sf"/>
</dbReference>
<dbReference type="EMBL" id="DACWOD010000002">
    <property type="protein sequence ID" value="HAU2395376.1"/>
    <property type="molecule type" value="Genomic_DNA"/>
</dbReference>
<dbReference type="InterPro" id="IPR015867">
    <property type="entry name" value="N-reg_PII/ATP_PRibTrfase_C"/>
</dbReference>
<organism evidence="2 3">
    <name type="scientific">Legionella pneumophila</name>
    <dbReference type="NCBI Taxonomy" id="446"/>
    <lineage>
        <taxon>Bacteria</taxon>
        <taxon>Pseudomonadati</taxon>
        <taxon>Pseudomonadota</taxon>
        <taxon>Gammaproteobacteria</taxon>
        <taxon>Legionellales</taxon>
        <taxon>Legionellaceae</taxon>
        <taxon>Legionella</taxon>
    </lineage>
</organism>
<reference evidence="2 3" key="2">
    <citation type="submission" date="2018-02" db="EMBL/GenBank/DDBJ databases">
        <title>Draft genome sequences of four Legionella pneumophila clinical strains isolated in Ontario.</title>
        <authorList>
            <person name="Fortuna A."/>
            <person name="Ramnarine R."/>
            <person name="Li A."/>
            <person name="Frantz C."/>
            <person name="Mallo G."/>
        </authorList>
    </citation>
    <scope>NUCLEOTIDE SEQUENCE [LARGE SCALE GENOMIC DNA]</scope>
    <source>
        <strain evidence="2 3">LG61</strain>
    </source>
</reference>
<gene>
    <name evidence="2" type="ORF">C3928_12945</name>
    <name evidence="1" type="ORF">JBK99_03395</name>
</gene>
<reference evidence="1" key="3">
    <citation type="submission" date="2019-09" db="EMBL/GenBank/DDBJ databases">
        <authorList>
            <consortium name="NCBI Pathogen Detection Project"/>
        </authorList>
    </citation>
    <scope>NUCLEOTIDE SEQUENCE</scope>
    <source>
        <strain evidence="1">CL18-200174</strain>
    </source>
</reference>
<evidence type="ECO:0000313" key="2">
    <source>
        <dbReference type="EMBL" id="PPK29474.1"/>
    </source>
</evidence>
<dbReference type="EMBL" id="PQWY01000017">
    <property type="protein sequence ID" value="PPK29474.1"/>
    <property type="molecule type" value="Genomic_DNA"/>
</dbReference>
<sequence length="121" mass="13430">MAFLSCVVINIKGGIAIMYMLYFHVPETHLDVVKNAVFAAGAGHVDNYIHCAWQTLGEGQFMPLPGSQAFIGEINQLEKVPEYKVETICAGEKIKEVVAALKKAHPYESPSYQVVRIETEF</sequence>
<proteinExistence type="predicted"/>
<dbReference type="SUPFAM" id="SSF102705">
    <property type="entry name" value="NIF3 (NGG1p interacting factor 3)-like"/>
    <property type="match status" value="1"/>
</dbReference>
<protein>
    <submittedName>
        <fullName evidence="2">NGG1p interacting factor NIF3</fullName>
    </submittedName>
</protein>
<name>A0A2S6EWA2_LEGPN</name>
<dbReference type="PANTHER" id="PTHR41774:SF1">
    <property type="entry name" value="NGG1P INTERACTING FACTOR NIF3"/>
    <property type="match status" value="1"/>
</dbReference>
<dbReference type="AlphaFoldDB" id="A0A2S6EWA2"/>
<evidence type="ECO:0000313" key="1">
    <source>
        <dbReference type="EMBL" id="HAU2395376.1"/>
    </source>
</evidence>
<dbReference type="Gene3D" id="3.30.70.120">
    <property type="match status" value="1"/>
</dbReference>
<reference evidence="1" key="1">
    <citation type="journal article" date="2018" name="Genome Biol.">
        <title>SKESA: strategic k-mer extension for scrupulous assemblies.</title>
        <authorList>
            <person name="Souvorov A."/>
            <person name="Agarwala R."/>
            <person name="Lipman D.J."/>
        </authorList>
    </citation>
    <scope>NUCLEOTIDE SEQUENCE</scope>
    <source>
        <strain evidence="1">CL18-200174</strain>
    </source>
</reference>